<dbReference type="EMBL" id="JALPRX010000097">
    <property type="protein sequence ID" value="MCK8786819.1"/>
    <property type="molecule type" value="Genomic_DNA"/>
</dbReference>
<dbReference type="InterPro" id="IPR001279">
    <property type="entry name" value="Metallo-B-lactamas"/>
</dbReference>
<comment type="caution">
    <text evidence="6">The sequence shown here is derived from an EMBL/GenBank/DDBJ whole genome shotgun (WGS) entry which is preliminary data.</text>
</comment>
<evidence type="ECO:0000313" key="7">
    <source>
        <dbReference type="Proteomes" id="UP001139516"/>
    </source>
</evidence>
<evidence type="ECO:0000259" key="5">
    <source>
        <dbReference type="SMART" id="SM00849"/>
    </source>
</evidence>
<evidence type="ECO:0000256" key="3">
    <source>
        <dbReference type="ARBA" id="ARBA00022801"/>
    </source>
</evidence>
<keyword evidence="7" id="KW-1185">Reference proteome</keyword>
<evidence type="ECO:0000256" key="2">
    <source>
        <dbReference type="ARBA" id="ARBA00022723"/>
    </source>
</evidence>
<evidence type="ECO:0000313" key="6">
    <source>
        <dbReference type="EMBL" id="MCK8786819.1"/>
    </source>
</evidence>
<dbReference type="GO" id="GO:0046872">
    <property type="term" value="F:metal ion binding"/>
    <property type="evidence" value="ECO:0007669"/>
    <property type="project" value="UniProtKB-KW"/>
</dbReference>
<organism evidence="6 7">
    <name type="scientific">Roseomonas acroporae</name>
    <dbReference type="NCBI Taxonomy" id="2937791"/>
    <lineage>
        <taxon>Bacteria</taxon>
        <taxon>Pseudomonadati</taxon>
        <taxon>Pseudomonadota</taxon>
        <taxon>Alphaproteobacteria</taxon>
        <taxon>Acetobacterales</taxon>
        <taxon>Roseomonadaceae</taxon>
        <taxon>Roseomonas</taxon>
    </lineage>
</organism>
<keyword evidence="4" id="KW-0862">Zinc</keyword>
<evidence type="ECO:0000256" key="4">
    <source>
        <dbReference type="ARBA" id="ARBA00022833"/>
    </source>
</evidence>
<evidence type="ECO:0000256" key="1">
    <source>
        <dbReference type="ARBA" id="ARBA00007749"/>
    </source>
</evidence>
<dbReference type="InterPro" id="IPR051013">
    <property type="entry name" value="MBL_superfamily_lactonases"/>
</dbReference>
<keyword evidence="2" id="KW-0479">Metal-binding</keyword>
<reference evidence="6" key="1">
    <citation type="submission" date="2022-04" db="EMBL/GenBank/DDBJ databases">
        <title>Roseomonas acroporae sp. nov., isolated from coral Acropora digitifera.</title>
        <authorList>
            <person name="Sun H."/>
        </authorList>
    </citation>
    <scope>NUCLEOTIDE SEQUENCE</scope>
    <source>
        <strain evidence="6">NAR14</strain>
    </source>
</reference>
<dbReference type="InterPro" id="IPR036866">
    <property type="entry name" value="RibonucZ/Hydroxyglut_hydro"/>
</dbReference>
<dbReference type="Gene3D" id="3.60.15.10">
    <property type="entry name" value="Ribonuclease Z/Hydroxyacylglutathione hydrolase-like"/>
    <property type="match status" value="1"/>
</dbReference>
<keyword evidence="3" id="KW-0378">Hydrolase</keyword>
<proteinExistence type="inferred from homology"/>
<dbReference type="GO" id="GO:0016787">
    <property type="term" value="F:hydrolase activity"/>
    <property type="evidence" value="ECO:0007669"/>
    <property type="project" value="UniProtKB-KW"/>
</dbReference>
<protein>
    <submittedName>
        <fullName evidence="6">MBL fold metallo-hydrolase</fullName>
    </submittedName>
</protein>
<gene>
    <name evidence="6" type="ORF">M0638_20820</name>
</gene>
<name>A0A9X1YAC2_9PROT</name>
<comment type="similarity">
    <text evidence="1">Belongs to the metallo-beta-lactamase superfamily.</text>
</comment>
<dbReference type="PANTHER" id="PTHR42978">
    <property type="entry name" value="QUORUM-QUENCHING LACTONASE YTNP-RELATED-RELATED"/>
    <property type="match status" value="1"/>
</dbReference>
<dbReference type="RefSeq" id="WP_248668930.1">
    <property type="nucleotide sequence ID" value="NZ_JALPRX010000097.1"/>
</dbReference>
<dbReference type="Pfam" id="PF00753">
    <property type="entry name" value="Lactamase_B"/>
    <property type="match status" value="1"/>
</dbReference>
<dbReference type="AlphaFoldDB" id="A0A9X1YAC2"/>
<dbReference type="PANTHER" id="PTHR42978:SF6">
    <property type="entry name" value="QUORUM-QUENCHING LACTONASE YTNP-RELATED"/>
    <property type="match status" value="1"/>
</dbReference>
<accession>A0A9X1YAC2</accession>
<dbReference type="CDD" id="cd07720">
    <property type="entry name" value="OPHC2-like_MBL-fold"/>
    <property type="match status" value="1"/>
</dbReference>
<dbReference type="SUPFAM" id="SSF56281">
    <property type="entry name" value="Metallo-hydrolase/oxidoreductase"/>
    <property type="match status" value="1"/>
</dbReference>
<dbReference type="SMART" id="SM00849">
    <property type="entry name" value="Lactamase_B"/>
    <property type="match status" value="1"/>
</dbReference>
<dbReference type="Proteomes" id="UP001139516">
    <property type="component" value="Unassembled WGS sequence"/>
</dbReference>
<feature type="domain" description="Metallo-beta-lactamase" evidence="5">
    <location>
        <begin position="44"/>
        <end position="248"/>
    </location>
</feature>
<sequence>MTTVNDGFGRRPNPGEGFVRNADKAAVEAALRDAFLPTGYLEISYTVTLLETPEGIVAFDIGTGGHLGPTSGRLAGNLRAAGIDPARIAHIVFTHFHADHCSGLTDAGNAALYPNAEIHVPAPEWAYWMDDAQAARVPEAARAGFANAKRRFAPYADRVRRFEPGAEVLPGVRSLATFGHTPGHTSYVVSDGGDSLLVLGDITNRPELFVRNPGWHAIFDVDPVMAEATRRRVLDMAAAERLRIAGFHWPFPALGHVAKDGAGYRWVADAWSAAP</sequence>